<dbReference type="Pfam" id="PF13181">
    <property type="entry name" value="TPR_8"/>
    <property type="match status" value="2"/>
</dbReference>
<dbReference type="SMART" id="SM00028">
    <property type="entry name" value="TPR"/>
    <property type="match status" value="6"/>
</dbReference>
<dbReference type="GO" id="GO:0003341">
    <property type="term" value="P:cilium movement"/>
    <property type="evidence" value="ECO:0007669"/>
    <property type="project" value="TreeGrafter"/>
</dbReference>
<dbReference type="SUPFAM" id="SSF48452">
    <property type="entry name" value="TPR-like"/>
    <property type="match status" value="2"/>
</dbReference>
<protein>
    <recommendedName>
        <fullName evidence="5">Tetratricopeptide repeat protein 29</fullName>
    </recommendedName>
</protein>
<reference evidence="7" key="1">
    <citation type="submission" date="2021-09" db="EMBL/GenBank/DDBJ databases">
        <authorList>
            <consortium name="AG Swart"/>
            <person name="Singh M."/>
            <person name="Singh A."/>
            <person name="Seah K."/>
            <person name="Emmerich C."/>
        </authorList>
    </citation>
    <scope>NUCLEOTIDE SEQUENCE</scope>
    <source>
        <strain evidence="7">ATCC30299</strain>
    </source>
</reference>
<evidence type="ECO:0000256" key="2">
    <source>
        <dbReference type="ARBA" id="ARBA00022490"/>
    </source>
</evidence>
<dbReference type="Proteomes" id="UP001162131">
    <property type="component" value="Unassembled WGS sequence"/>
</dbReference>
<dbReference type="InterPro" id="IPR051476">
    <property type="entry name" value="Bac_ResReg_Asp_Phosphatase"/>
</dbReference>
<evidence type="ECO:0000256" key="4">
    <source>
        <dbReference type="ARBA" id="ARBA00022803"/>
    </source>
</evidence>
<keyword evidence="4 6" id="KW-0802">TPR repeat</keyword>
<dbReference type="Gene3D" id="1.25.40.10">
    <property type="entry name" value="Tetratricopeptide repeat domain"/>
    <property type="match status" value="3"/>
</dbReference>
<dbReference type="GO" id="GO:0005737">
    <property type="term" value="C:cytoplasm"/>
    <property type="evidence" value="ECO:0007669"/>
    <property type="project" value="UniProtKB-SubCell"/>
</dbReference>
<dbReference type="GO" id="GO:0005929">
    <property type="term" value="C:cilium"/>
    <property type="evidence" value="ECO:0007669"/>
    <property type="project" value="TreeGrafter"/>
</dbReference>
<proteinExistence type="predicted"/>
<evidence type="ECO:0000256" key="6">
    <source>
        <dbReference type="PROSITE-ProRule" id="PRU00339"/>
    </source>
</evidence>
<dbReference type="PANTHER" id="PTHR46630">
    <property type="entry name" value="TETRATRICOPEPTIDE REPEAT PROTEIN 29"/>
    <property type="match status" value="1"/>
</dbReference>
<feature type="repeat" description="TPR" evidence="6">
    <location>
        <begin position="351"/>
        <end position="384"/>
    </location>
</feature>
<dbReference type="EMBL" id="CAJZBQ010000036">
    <property type="protein sequence ID" value="CAG9324258.1"/>
    <property type="molecule type" value="Genomic_DNA"/>
</dbReference>
<dbReference type="InterPro" id="IPR011990">
    <property type="entry name" value="TPR-like_helical_dom_sf"/>
</dbReference>
<organism evidence="7 8">
    <name type="scientific">Blepharisma stoltei</name>
    <dbReference type="NCBI Taxonomy" id="1481888"/>
    <lineage>
        <taxon>Eukaryota</taxon>
        <taxon>Sar</taxon>
        <taxon>Alveolata</taxon>
        <taxon>Ciliophora</taxon>
        <taxon>Postciliodesmatophora</taxon>
        <taxon>Heterotrichea</taxon>
        <taxon>Heterotrichida</taxon>
        <taxon>Blepharismidae</taxon>
        <taxon>Blepharisma</taxon>
    </lineage>
</organism>
<accession>A0AAU9JEU7</accession>
<keyword evidence="3" id="KW-0677">Repeat</keyword>
<dbReference type="InterPro" id="IPR019734">
    <property type="entry name" value="TPR_rpt"/>
</dbReference>
<dbReference type="AlphaFoldDB" id="A0AAU9JEU7"/>
<feature type="repeat" description="TPR" evidence="6">
    <location>
        <begin position="784"/>
        <end position="817"/>
    </location>
</feature>
<keyword evidence="2" id="KW-0963">Cytoplasm</keyword>
<sequence>MKSVCCSFCSLDAIFISDRDNLKACPKHKSKVHEPKRIKIPINKESKKILYNFAHTLKKRFNARLDGLIEESKINQNNEKYVEELSLMDKALHDCNRFVIHFLEKQFVETKLILSPFDYFLTQPKEKAQQYIEKLGDQNDLLRLYRSVKIHSFDFNYFKFEDSKFIHGWVYKSSYNLHDHLLDFWVRIFLDFIKIEEYEMAYEWYQNLKSDLELYGNTSDMIKRILVLFGEIFEKKIIQKQDYFQLEKQWKQLLIKNIVGNLSNKFVDNPFKNIKFLGCLFSNMTTINPIDLLKYLFSNMTSINPIDCLVYLFCDLVLHMASKDSNAFKIYSKISLIAECFSQFHSNLIANRINQELGLLYYGNKNYHEAIEHFKKSIDYHKERLRKDSWDNKELVWDESLSYLIEAYRCLVKAHSALKNNKEIIRILKLVESECSETKDKLLYDATTGEIYYYLNDFDKAYKIIWKCIKICKQKKFINSYELSNLRLLLADIYVWRGDFKKAHESLCEAKSFYSILPIADPNEQEMYKTFGVFYLNRQWYDDALINFGKITDRWPSHELLFAKFSMGIAYFWKLDYQNARDFLNEAKSMMSSYTESNKNELFIANAYLGALFYLQGNLEDADKYFSEAFEFIDYYDILNIDIFLKSQRFVFNYFYGKNDYEKCGVILLRFKEILENYNHLKFRMPLYFIQLAELHIVLNEKEQAKERLCEAEKLLNIDKIFIISKKSIKINDLDCISDYIDIAKIYIYLFNISDESLRKAEKILKYAEDVVSEKRRNDQFSKLDVYILLGDLYFKTQRYKKSKRYFSKALDFQEKINHNLNAVRVLNQLLFEIDEILARKVRIHIY</sequence>
<keyword evidence="8" id="KW-1185">Reference proteome</keyword>
<evidence type="ECO:0000256" key="1">
    <source>
        <dbReference type="ARBA" id="ARBA00004496"/>
    </source>
</evidence>
<dbReference type="PROSITE" id="PS50005">
    <property type="entry name" value="TPR"/>
    <property type="match status" value="2"/>
</dbReference>
<comment type="caution">
    <text evidence="7">The sequence shown here is derived from an EMBL/GenBank/DDBJ whole genome shotgun (WGS) entry which is preliminary data.</text>
</comment>
<gene>
    <name evidence="7" type="ORF">BSTOLATCC_MIC36053</name>
</gene>
<evidence type="ECO:0000313" key="8">
    <source>
        <dbReference type="Proteomes" id="UP001162131"/>
    </source>
</evidence>
<evidence type="ECO:0000256" key="5">
    <source>
        <dbReference type="ARBA" id="ARBA00040665"/>
    </source>
</evidence>
<name>A0AAU9JEU7_9CILI</name>
<evidence type="ECO:0000313" key="7">
    <source>
        <dbReference type="EMBL" id="CAG9324258.1"/>
    </source>
</evidence>
<evidence type="ECO:0000256" key="3">
    <source>
        <dbReference type="ARBA" id="ARBA00022737"/>
    </source>
</evidence>
<dbReference type="PANTHER" id="PTHR46630:SF1">
    <property type="entry name" value="TETRATRICOPEPTIDE REPEAT PROTEIN 29"/>
    <property type="match status" value="1"/>
</dbReference>
<comment type="subcellular location">
    <subcellularLocation>
        <location evidence="1">Cytoplasm</location>
    </subcellularLocation>
</comment>